<evidence type="ECO:0000313" key="22">
    <source>
        <dbReference type="Proteomes" id="UP000539953"/>
    </source>
</evidence>
<evidence type="ECO:0000256" key="11">
    <source>
        <dbReference type="ARBA" id="ARBA00022960"/>
    </source>
</evidence>
<evidence type="ECO:0000256" key="6">
    <source>
        <dbReference type="ARBA" id="ARBA00015655"/>
    </source>
</evidence>
<comment type="pathway">
    <text evidence="3 17 18">Cell wall biogenesis; peptidoglycan biosynthesis.</text>
</comment>
<feature type="binding site" evidence="17">
    <location>
        <begin position="109"/>
        <end position="115"/>
    </location>
    <ligand>
        <name>ATP</name>
        <dbReference type="ChEBI" id="CHEBI:30616"/>
    </ligand>
</feature>
<dbReference type="EMBL" id="JACHHK010000004">
    <property type="protein sequence ID" value="MBB5183299.1"/>
    <property type="molecule type" value="Genomic_DNA"/>
</dbReference>
<keyword evidence="11 17" id="KW-0133">Cell shape</keyword>
<dbReference type="GO" id="GO:0008764">
    <property type="term" value="F:UDP-N-acetylmuramoylalanine-D-glutamate ligase activity"/>
    <property type="evidence" value="ECO:0007669"/>
    <property type="project" value="UniProtKB-UniRule"/>
</dbReference>
<evidence type="ECO:0000256" key="3">
    <source>
        <dbReference type="ARBA" id="ARBA00004752"/>
    </source>
</evidence>
<proteinExistence type="inferred from homology"/>
<name>A0A7W8CYI4_9FIRM</name>
<dbReference type="Proteomes" id="UP000539953">
    <property type="component" value="Unassembled WGS sequence"/>
</dbReference>
<dbReference type="UniPathway" id="UPA00219"/>
<gene>
    <name evidence="17" type="primary">murD</name>
    <name evidence="21" type="ORF">HNQ47_001320</name>
</gene>
<sequence length="440" mass="50126">MKTVLVIGAARSGIAVSKLLMKHDYQVLLTDMKEVPEKTELEQAGIQVYDGGHPDELKRTDYAFVVKNPGIRYQVPFVHYFVEHHVPIYTEIEIAYRYAPEFTFAAVTGTDGKTTVTTMLHLMLEKKAPSLAAGNIGIPLSEQVLQSDGTKKDVAIELSNFQLLGVDTFRPHVSVVTNLAPDHLDYMDTLEDYYRSKMNIYKNETKDDYFIRNVDDENIMKYAQNIPCTVIDFSLKRDDVDLYRKGHYAYYHDICLFDTDTLKIVGDFNCGDAMMAACMAYLMGVDVKDIQDVIEHFKGVEHRIEYVETINGVRIYNDTKATNTHSACAALSAFDKNVILLCGGKDKHISFDDMKQFDQEVKYCISFGETKNHFKSIFTHWKAVETMEEALKEALKMAEPGDTILLSPACSSFDQFKNYEVRGEIFKDLVHKYAEAERED</sequence>
<keyword evidence="13 17" id="KW-0961">Cell wall biogenesis/degradation</keyword>
<keyword evidence="22" id="KW-1185">Reference proteome</keyword>
<dbReference type="GO" id="GO:0005524">
    <property type="term" value="F:ATP binding"/>
    <property type="evidence" value="ECO:0007669"/>
    <property type="project" value="UniProtKB-UniRule"/>
</dbReference>
<evidence type="ECO:0000256" key="8">
    <source>
        <dbReference type="ARBA" id="ARBA00022598"/>
    </source>
</evidence>
<keyword evidence="7 17" id="KW-0963">Cytoplasm</keyword>
<evidence type="ECO:0000256" key="10">
    <source>
        <dbReference type="ARBA" id="ARBA00022840"/>
    </source>
</evidence>
<evidence type="ECO:0000256" key="13">
    <source>
        <dbReference type="ARBA" id="ARBA00023316"/>
    </source>
</evidence>
<dbReference type="Gene3D" id="3.90.190.20">
    <property type="entry name" value="Mur ligase, C-terminal domain"/>
    <property type="match status" value="1"/>
</dbReference>
<comment type="caution">
    <text evidence="21">The sequence shown here is derived from an EMBL/GenBank/DDBJ whole genome shotgun (WGS) entry which is preliminary data.</text>
</comment>
<evidence type="ECO:0000256" key="17">
    <source>
        <dbReference type="HAMAP-Rule" id="MF_00639"/>
    </source>
</evidence>
<accession>A0A7W8CYI4</accession>
<evidence type="ECO:0000256" key="16">
    <source>
        <dbReference type="ARBA" id="ARBA00047632"/>
    </source>
</evidence>
<evidence type="ECO:0000256" key="18">
    <source>
        <dbReference type="RuleBase" id="RU003664"/>
    </source>
</evidence>
<dbReference type="InterPro" id="IPR013221">
    <property type="entry name" value="Mur_ligase_cen"/>
</dbReference>
<evidence type="ECO:0000256" key="4">
    <source>
        <dbReference type="ARBA" id="ARBA00010416"/>
    </source>
</evidence>
<dbReference type="Gene3D" id="3.40.50.720">
    <property type="entry name" value="NAD(P)-binding Rossmann-like Domain"/>
    <property type="match status" value="1"/>
</dbReference>
<evidence type="ECO:0000256" key="9">
    <source>
        <dbReference type="ARBA" id="ARBA00022741"/>
    </source>
</evidence>
<dbReference type="GO" id="GO:0071555">
    <property type="term" value="P:cell wall organization"/>
    <property type="evidence" value="ECO:0007669"/>
    <property type="project" value="UniProtKB-KW"/>
</dbReference>
<keyword evidence="8 17" id="KW-0436">Ligase</keyword>
<evidence type="ECO:0000256" key="1">
    <source>
        <dbReference type="ARBA" id="ARBA00002734"/>
    </source>
</evidence>
<evidence type="ECO:0000256" key="2">
    <source>
        <dbReference type="ARBA" id="ARBA00004496"/>
    </source>
</evidence>
<evidence type="ECO:0000256" key="5">
    <source>
        <dbReference type="ARBA" id="ARBA00012212"/>
    </source>
</evidence>
<dbReference type="Pfam" id="PF02875">
    <property type="entry name" value="Mur_ligase_C"/>
    <property type="match status" value="1"/>
</dbReference>
<feature type="domain" description="Mur ligase C-terminal" evidence="19">
    <location>
        <begin position="302"/>
        <end position="410"/>
    </location>
</feature>
<keyword evidence="17 18" id="KW-0132">Cell division</keyword>
<evidence type="ECO:0000259" key="20">
    <source>
        <dbReference type="Pfam" id="PF08245"/>
    </source>
</evidence>
<dbReference type="PANTHER" id="PTHR43692">
    <property type="entry name" value="UDP-N-ACETYLMURAMOYLALANINE--D-GLUTAMATE LIGASE"/>
    <property type="match status" value="1"/>
</dbReference>
<evidence type="ECO:0000256" key="14">
    <source>
        <dbReference type="ARBA" id="ARBA00030398"/>
    </source>
</evidence>
<comment type="similarity">
    <text evidence="4 17">Belongs to the MurCDEF family.</text>
</comment>
<dbReference type="AlphaFoldDB" id="A0A7W8CYI4"/>
<dbReference type="SUPFAM" id="SSF53244">
    <property type="entry name" value="MurD-like peptide ligases, peptide-binding domain"/>
    <property type="match status" value="1"/>
</dbReference>
<dbReference type="GO" id="GO:0009252">
    <property type="term" value="P:peptidoglycan biosynthetic process"/>
    <property type="evidence" value="ECO:0007669"/>
    <property type="project" value="UniProtKB-UniRule"/>
</dbReference>
<dbReference type="Pfam" id="PF08245">
    <property type="entry name" value="Mur_ligase_M"/>
    <property type="match status" value="1"/>
</dbReference>
<dbReference type="PANTHER" id="PTHR43692:SF1">
    <property type="entry name" value="UDP-N-ACETYLMURAMOYLALANINE--D-GLUTAMATE LIGASE"/>
    <property type="match status" value="1"/>
</dbReference>
<dbReference type="GO" id="GO:0008360">
    <property type="term" value="P:regulation of cell shape"/>
    <property type="evidence" value="ECO:0007669"/>
    <property type="project" value="UniProtKB-KW"/>
</dbReference>
<dbReference type="Gene3D" id="3.40.1190.10">
    <property type="entry name" value="Mur-like, catalytic domain"/>
    <property type="match status" value="1"/>
</dbReference>
<organism evidence="21 22">
    <name type="scientific">Catenisphaera adipataccumulans</name>
    <dbReference type="NCBI Taxonomy" id="700500"/>
    <lineage>
        <taxon>Bacteria</taxon>
        <taxon>Bacillati</taxon>
        <taxon>Bacillota</taxon>
        <taxon>Erysipelotrichia</taxon>
        <taxon>Erysipelotrichales</taxon>
        <taxon>Erysipelotrichaceae</taxon>
        <taxon>Catenisphaera</taxon>
    </lineage>
</organism>
<dbReference type="NCBIfam" id="TIGR01087">
    <property type="entry name" value="murD"/>
    <property type="match status" value="1"/>
</dbReference>
<evidence type="ECO:0000256" key="7">
    <source>
        <dbReference type="ARBA" id="ARBA00022490"/>
    </source>
</evidence>
<dbReference type="InterPro" id="IPR036615">
    <property type="entry name" value="Mur_ligase_C_dom_sf"/>
</dbReference>
<dbReference type="InterPro" id="IPR005762">
    <property type="entry name" value="MurD"/>
</dbReference>
<keyword evidence="12 17" id="KW-0573">Peptidoglycan synthesis</keyword>
<dbReference type="EC" id="6.3.2.9" evidence="5 17"/>
<comment type="function">
    <text evidence="1 17 18">Cell wall formation. Catalyzes the addition of glutamate to the nucleotide precursor UDP-N-acetylmuramoyl-L-alanine (UMA).</text>
</comment>
<keyword evidence="17 18" id="KW-0131">Cell cycle</keyword>
<dbReference type="RefSeq" id="WP_183328594.1">
    <property type="nucleotide sequence ID" value="NZ_JACHHK010000004.1"/>
</dbReference>
<keyword evidence="9 17" id="KW-0547">Nucleotide-binding</keyword>
<comment type="subcellular location">
    <subcellularLocation>
        <location evidence="2 17 18">Cytoplasm</location>
    </subcellularLocation>
</comment>
<evidence type="ECO:0000256" key="12">
    <source>
        <dbReference type="ARBA" id="ARBA00022984"/>
    </source>
</evidence>
<dbReference type="SUPFAM" id="SSF51984">
    <property type="entry name" value="MurCD N-terminal domain"/>
    <property type="match status" value="1"/>
</dbReference>
<dbReference type="InterPro" id="IPR036565">
    <property type="entry name" value="Mur-like_cat_sf"/>
</dbReference>
<reference evidence="21 22" key="1">
    <citation type="submission" date="2020-08" db="EMBL/GenBank/DDBJ databases">
        <title>Genomic Encyclopedia of Type Strains, Phase IV (KMG-IV): sequencing the most valuable type-strain genomes for metagenomic binning, comparative biology and taxonomic classification.</title>
        <authorList>
            <person name="Goeker M."/>
        </authorList>
    </citation>
    <scope>NUCLEOTIDE SEQUENCE [LARGE SCALE GENOMIC DNA]</scope>
    <source>
        <strain evidence="21 22">DSM 25799</strain>
    </source>
</reference>
<comment type="catalytic activity">
    <reaction evidence="16 17 18">
        <text>UDP-N-acetyl-alpha-D-muramoyl-L-alanine + D-glutamate + ATP = UDP-N-acetyl-alpha-D-muramoyl-L-alanyl-D-glutamate + ADP + phosphate + H(+)</text>
        <dbReference type="Rhea" id="RHEA:16429"/>
        <dbReference type="ChEBI" id="CHEBI:15378"/>
        <dbReference type="ChEBI" id="CHEBI:29986"/>
        <dbReference type="ChEBI" id="CHEBI:30616"/>
        <dbReference type="ChEBI" id="CHEBI:43474"/>
        <dbReference type="ChEBI" id="CHEBI:83898"/>
        <dbReference type="ChEBI" id="CHEBI:83900"/>
        <dbReference type="ChEBI" id="CHEBI:456216"/>
        <dbReference type="EC" id="6.3.2.9"/>
    </reaction>
</comment>
<evidence type="ECO:0000256" key="15">
    <source>
        <dbReference type="ARBA" id="ARBA00032324"/>
    </source>
</evidence>
<dbReference type="HAMAP" id="MF_00639">
    <property type="entry name" value="MurD"/>
    <property type="match status" value="1"/>
</dbReference>
<keyword evidence="10 17" id="KW-0067">ATP-binding</keyword>
<feature type="domain" description="Mur ligase central" evidence="20">
    <location>
        <begin position="107"/>
        <end position="280"/>
    </location>
</feature>
<dbReference type="GO" id="GO:0005737">
    <property type="term" value="C:cytoplasm"/>
    <property type="evidence" value="ECO:0007669"/>
    <property type="project" value="UniProtKB-SubCell"/>
</dbReference>
<dbReference type="SUPFAM" id="SSF53623">
    <property type="entry name" value="MurD-like peptide ligases, catalytic domain"/>
    <property type="match status" value="1"/>
</dbReference>
<dbReference type="GO" id="GO:0051301">
    <property type="term" value="P:cell division"/>
    <property type="evidence" value="ECO:0007669"/>
    <property type="project" value="UniProtKB-KW"/>
</dbReference>
<protein>
    <recommendedName>
        <fullName evidence="6 17">UDP-N-acetylmuramoylalanine--D-glutamate ligase</fullName>
        <ecNumber evidence="5 17">6.3.2.9</ecNumber>
    </recommendedName>
    <alternativeName>
        <fullName evidence="15 17">D-glutamic acid-adding enzyme</fullName>
    </alternativeName>
    <alternativeName>
        <fullName evidence="14 17">UDP-N-acetylmuramoyl-L-alanyl-D-glutamate synthetase</fullName>
    </alternativeName>
</protein>
<dbReference type="InterPro" id="IPR004101">
    <property type="entry name" value="Mur_ligase_C"/>
</dbReference>
<evidence type="ECO:0000313" key="21">
    <source>
        <dbReference type="EMBL" id="MBB5183299.1"/>
    </source>
</evidence>
<evidence type="ECO:0000259" key="19">
    <source>
        <dbReference type="Pfam" id="PF02875"/>
    </source>
</evidence>